<dbReference type="RefSeq" id="WP_244673606.1">
    <property type="nucleotide sequence ID" value="NZ_CP095046.1"/>
</dbReference>
<dbReference type="Proteomes" id="UP000831796">
    <property type="component" value="Chromosome"/>
</dbReference>
<organism evidence="3 4">
    <name type="scientific">Hymenobacter cellulosilyticus</name>
    <dbReference type="NCBI Taxonomy" id="2932248"/>
    <lineage>
        <taxon>Bacteria</taxon>
        <taxon>Pseudomonadati</taxon>
        <taxon>Bacteroidota</taxon>
        <taxon>Cytophagia</taxon>
        <taxon>Cytophagales</taxon>
        <taxon>Hymenobacteraceae</taxon>
        <taxon>Hymenobacter</taxon>
    </lineage>
</organism>
<dbReference type="EMBL" id="CP095046">
    <property type="protein sequence ID" value="UOQ70182.1"/>
    <property type="molecule type" value="Genomic_DNA"/>
</dbReference>
<gene>
    <name evidence="3" type="ORF">MUN79_15595</name>
</gene>
<protein>
    <submittedName>
        <fullName evidence="3">LysM peptidoglycan-binding domain-containing protein</fullName>
    </submittedName>
</protein>
<evidence type="ECO:0000259" key="2">
    <source>
        <dbReference type="PROSITE" id="PS51782"/>
    </source>
</evidence>
<proteinExistence type="predicted"/>
<dbReference type="Pfam" id="PF01476">
    <property type="entry name" value="LysM"/>
    <property type="match status" value="1"/>
</dbReference>
<keyword evidence="4" id="KW-1185">Reference proteome</keyword>
<dbReference type="CDD" id="cd00118">
    <property type="entry name" value="LysM"/>
    <property type="match status" value="1"/>
</dbReference>
<reference evidence="3" key="1">
    <citation type="submission" date="2022-04" db="EMBL/GenBank/DDBJ databases">
        <title>Hymenobacter sp. isolated from the air.</title>
        <authorList>
            <person name="Won M."/>
            <person name="Lee C.-M."/>
            <person name="Woen H.-Y."/>
            <person name="Kwon S.-W."/>
        </authorList>
    </citation>
    <scope>NUCLEOTIDE SEQUENCE</scope>
    <source>
        <strain evidence="3">5116S-3</strain>
    </source>
</reference>
<dbReference type="KEGG" id="hcu:MUN79_15595"/>
<accession>A0A8T9Q014</accession>
<dbReference type="PROSITE" id="PS51782">
    <property type="entry name" value="LYSM"/>
    <property type="match status" value="1"/>
</dbReference>
<feature type="region of interest" description="Disordered" evidence="1">
    <location>
        <begin position="1997"/>
        <end position="2021"/>
    </location>
</feature>
<evidence type="ECO:0000256" key="1">
    <source>
        <dbReference type="SAM" id="MobiDB-lite"/>
    </source>
</evidence>
<name>A0A8T9Q014_9BACT</name>
<evidence type="ECO:0000313" key="4">
    <source>
        <dbReference type="Proteomes" id="UP000831796"/>
    </source>
</evidence>
<feature type="domain" description="LysM" evidence="2">
    <location>
        <begin position="1365"/>
        <end position="1409"/>
    </location>
</feature>
<sequence length="2021" mass="215511">MRIALLQTDADTLQSNYSAAFTNLGFATLASWNIIPAGFFDPSILPKLPFQAVTMSIASELGYQQWAAASSANEWTLVPAISLRVTNIGFGLQRTLNPLSGGYDTSFWLTGTFLLGKQTNLTVSVAVPVSASAPAGQWRLNLSSTATLADGIADLSQLVFGNNLFATLPPGFQQATSFRLDQLLLTFSLEGGGTVSYAKIMIGRPADQPWTIVDGFTVTGAGANFTLNKATSRYTVATYLFAKFAIGGGSGTPAKAYLNVSLDVPAGSSDWVAHLDGSLQNTNGIGDLFSSLPASNGYALPAFPVGLQLQEINLEQLNIAFNPASKTLSSIQFSVTSVLEFDIFGILSVRDPYVALDIRNPTLSQQRTLTGTIGGTLEIGGVSVKVVADKPVADAGWTFSAGMQPGAVIPLLDLVKKFLKPLGIETLPDWVNKASLNISGVAVSMYVPTAAATDQSKKYHVEGTVKWKIDVNSFALPKALDATVSLDYINGNASGSITVVATLLLLPFKLGYKFGTPATEVYLEWLGIQADYKHNSTTMVDVITITFANMSVGEIITHLIQSFDPGFALSPPWDVLNSINLSGLSLKYTNDKNTPDNSKIEIVYAKAINLGFLQIDQITITKDKTGVFLGFKGKFLGVEISSTAPDPAAQKLAGKGSDVRDLDSIPVPGMGTQFFDLDYLGMGQRVALYPFQDLKTVDQAISNLKDVFLPPAPPAPGKPPILPIKPTPKVPAPSATLVFSEESSWLIATKFTIIEAITLGVVFNDPNLYGLLVKLDGEKMQALSGLSFQILYKKVTDSVGVYQIELKLPDSIRELQFGAVSVTLPVIGIDVYTNGSFRLDFGFPANMDFSRSLTVQAFPFTGSGGFYIAYLHDVPSDKVPKTTRGIFNPIVELGLGLQLGIGKSINKGILKAGFSVTVIGIFEGVIAFFKSNSGTPSGSGDTYYKVSATVGLVGKLYGEVNFAIISASVDITVYAYVQMVVEAYRKIPIYLEAGVSVSLRVSVNLGLFKIHINLRFSTTISASFTIGSDSQAPWDLPATNQRRLLREAAAPALVLTWDPLVLTAQEQASERLSLYFFPQLTASSDSTSKAVQFCNLLYIDAPENGSTTDASLNRLVKGVLYWCINAAINSGKSGITLEALKSDTVSYDVLKQLHAYLSDTSTNPSPIPYANIEAFLKAYFTISIADTNEAAERHVGTGEPLNASIFPIFPMLQVSWALNGTSHDLSTSTVDSTYMSAVQEALRKLRVDYQNPAEMAQDKLQETGHGLRSAAPKLASGQALSTFIFQDYILMLARSAVQDAVNELEKFAAPFGSNDSLYTIAAAYNELTYTHGESIDTNDVTVAGLAAANSSLLFRQGLLLEIPSVSHQVRAGDTLQRVADQYHVSVPALATGGNTAIQGLVTAGTLVQVAGFDDYRIGVGQTLDQVAAGMTSASGGTHPTTDQVLQAVKDQPLLSLAKLVLPTLTHSTGAADSFESVALLYGVSIATLADNDHNAKQQGLFSAGVTSITIPSLQVLNVKTVVDTFDTSDNIARISGMAARYFLHGMRLPVPGQLSSTAPLYGLSGQQFPLPVLKAGDALSIRLGKTGDTTEPCFIQLNGSCATTSLDIPITEADISRIQSLAAVPFDPGATPLPLPLGKTTGQTFTLKPGINWQYPGTLALPVGTPPAQLTMRPSIWPFSEALMNKLEALQATDLGLSVLKLVRQSEQGGFDKQPVYNGFATLLDFSIQQVQGLAGAEASANVYEIIGAGDTGIVLLERLIRHINKNNGDDSFIDQIRVLYPADPTGDAPVGLQSAVDGGVTIALVQANLSTETNPSGPMLFRQQEAAPRNTLNEFKQFVSFLWQCSIVRTGGYFLYYKTADGAGLPPSLFSQGKTAKVQLLVTYKEDLSAAFVNSVAIGEPIDSATTTVYVEATHLNTLVAVAGPGNAGFELERTKPDEYVPINPYPIPADDASKHQDLNYLNYQFNLIGYALLETDVFEGAYSLLPVGPTHDPAADGASPAFPPCQTAASPIRTGNTTP</sequence>
<dbReference type="InterPro" id="IPR018392">
    <property type="entry name" value="LysM"/>
</dbReference>
<evidence type="ECO:0000313" key="3">
    <source>
        <dbReference type="EMBL" id="UOQ70182.1"/>
    </source>
</evidence>
<feature type="compositionally biased region" description="Polar residues" evidence="1">
    <location>
        <begin position="2009"/>
        <end position="2021"/>
    </location>
</feature>